<keyword evidence="1" id="KW-0732">Signal</keyword>
<dbReference type="Proteomes" id="UP000249873">
    <property type="component" value="Chromosome"/>
</dbReference>
<evidence type="ECO:0000313" key="3">
    <source>
        <dbReference type="Proteomes" id="UP000249873"/>
    </source>
</evidence>
<dbReference type="AlphaFoldDB" id="A0A2Z4G804"/>
<proteinExistence type="predicted"/>
<dbReference type="Gene3D" id="2.40.160.60">
    <property type="entry name" value="Outer membrane protein transport protein (OMPP1/FadL/TodX)"/>
    <property type="match status" value="1"/>
</dbReference>
<gene>
    <name evidence="2" type="ORF">DJ013_03460</name>
</gene>
<organism evidence="2 3">
    <name type="scientific">Arcticibacterium luteifluviistationis</name>
    <dbReference type="NCBI Taxonomy" id="1784714"/>
    <lineage>
        <taxon>Bacteria</taxon>
        <taxon>Pseudomonadati</taxon>
        <taxon>Bacteroidota</taxon>
        <taxon>Cytophagia</taxon>
        <taxon>Cytophagales</taxon>
        <taxon>Leadbetterellaceae</taxon>
        <taxon>Arcticibacterium</taxon>
    </lineage>
</organism>
<dbReference type="KEGG" id="als:DJ013_03460"/>
<dbReference type="EMBL" id="CP029480">
    <property type="protein sequence ID" value="AWV97276.1"/>
    <property type="molecule type" value="Genomic_DNA"/>
</dbReference>
<feature type="chain" id="PRO_5016373896" description="Aromatic hydrocarbon degradation protein" evidence="1">
    <location>
        <begin position="23"/>
        <end position="431"/>
    </location>
</feature>
<evidence type="ECO:0000256" key="1">
    <source>
        <dbReference type="SAM" id="SignalP"/>
    </source>
</evidence>
<sequence>MLRTKTLLSSLILILSFQHAFSQGQGNTPYSVFGYGELADPSAASQDMMGGTGASFANAFYVNLINPALLVKNRYAANLKYVAFDVGLRGNSRTITSANSTQFDLGMNLTHLSLTTPITQNWAMAVALRPYSMVDHKSSSQETIVGSQDEIVNYENSNTGGISRVSYVNSFRVLNDFYIGIEGAYNFGTITKDSSSYLFGLASTQLRNTSRYTLKGTSLKLGVAYQHKLSQKWRLNVGGSTEISSTLKGDLLKTFATYSDQGQGPTLATLPDTVGMTSISASTPAQFRAGVSLESPFKWVFAADYHTTRWSNHKALDKTAEAVLTNTEEYKFGIEWLPNSSSTKYLNQVFYRVGFATGNSPYFINNTQVKDSRFSFGMSLPMGFRNPSYVNLGMAVGTRGTTANNLIQEQYIRFSASMSLLSPWFIKPKID</sequence>
<reference evidence="2 3" key="1">
    <citation type="submission" date="2018-05" db="EMBL/GenBank/DDBJ databases">
        <title>Complete genome sequence of Arcticibacterium luteifluviistationis SM1504T, a cytophagaceae bacterium isolated from Arctic surface seawater.</title>
        <authorList>
            <person name="Li Y."/>
            <person name="Qin Q.-L."/>
        </authorList>
    </citation>
    <scope>NUCLEOTIDE SEQUENCE [LARGE SCALE GENOMIC DNA]</scope>
    <source>
        <strain evidence="2 3">SM1504</strain>
    </source>
</reference>
<evidence type="ECO:0008006" key="4">
    <source>
        <dbReference type="Google" id="ProtNLM"/>
    </source>
</evidence>
<dbReference type="OrthoDB" id="1491239at2"/>
<feature type="signal peptide" evidence="1">
    <location>
        <begin position="1"/>
        <end position="22"/>
    </location>
</feature>
<dbReference type="RefSeq" id="WP_111370378.1">
    <property type="nucleotide sequence ID" value="NZ_CP029480.1"/>
</dbReference>
<keyword evidence="3" id="KW-1185">Reference proteome</keyword>
<evidence type="ECO:0000313" key="2">
    <source>
        <dbReference type="EMBL" id="AWV97276.1"/>
    </source>
</evidence>
<name>A0A2Z4G804_9BACT</name>
<dbReference type="SUPFAM" id="SSF56935">
    <property type="entry name" value="Porins"/>
    <property type="match status" value="1"/>
</dbReference>
<protein>
    <recommendedName>
        <fullName evidence="4">Aromatic hydrocarbon degradation protein</fullName>
    </recommendedName>
</protein>
<accession>A0A2Z4G804</accession>